<dbReference type="Proteomes" id="UP000005413">
    <property type="component" value="Unassembled WGS sequence"/>
</dbReference>
<dbReference type="OrthoDB" id="9780518at2"/>
<dbReference type="GO" id="GO:0016705">
    <property type="term" value="F:oxidoreductase activity, acting on paired donors, with incorporation or reduction of molecular oxygen"/>
    <property type="evidence" value="ECO:0007669"/>
    <property type="project" value="InterPro"/>
</dbReference>
<dbReference type="InterPro" id="IPR050766">
    <property type="entry name" value="Bact_Lucif_Oxidored"/>
</dbReference>
<dbReference type="Gene3D" id="3.20.20.30">
    <property type="entry name" value="Luciferase-like domain"/>
    <property type="match status" value="1"/>
</dbReference>
<comment type="caution">
    <text evidence="3">The sequence shown here is derived from an EMBL/GenBank/DDBJ whole genome shotgun (WGS) entry which is preliminary data.</text>
</comment>
<comment type="similarity">
    <text evidence="1">To bacterial alkanal monooxygenase alpha and beta chains.</text>
</comment>
<feature type="domain" description="Luciferase-like" evidence="2">
    <location>
        <begin position="4"/>
        <end position="301"/>
    </location>
</feature>
<dbReference type="InterPro" id="IPR011251">
    <property type="entry name" value="Luciferase-like_dom"/>
</dbReference>
<dbReference type="AlphaFoldDB" id="G5JHJ8"/>
<proteinExistence type="predicted"/>
<reference evidence="3 4" key="1">
    <citation type="journal article" date="2012" name="BMC Genomics">
        <title>Comparative genomic analysis of the genus Staphylococcus including Staphylococcus aureus and its newly described sister species Staphylococcus simiae.</title>
        <authorList>
            <person name="Suzuki H."/>
            <person name="Lefebure T."/>
            <person name="Pavinski Bitar P."/>
            <person name="Stanhope M.J."/>
        </authorList>
    </citation>
    <scope>NUCLEOTIDE SEQUENCE [LARGE SCALE GENOMIC DNA]</scope>
    <source>
        <strain evidence="3 4">CCM 7213</strain>
    </source>
</reference>
<dbReference type="GO" id="GO:0005829">
    <property type="term" value="C:cytosol"/>
    <property type="evidence" value="ECO:0007669"/>
    <property type="project" value="TreeGrafter"/>
</dbReference>
<dbReference type="InterPro" id="IPR036661">
    <property type="entry name" value="Luciferase-like_sf"/>
</dbReference>
<dbReference type="PATRIC" id="fig|911238.3.peg.772"/>
<dbReference type="InterPro" id="IPR019949">
    <property type="entry name" value="CmoO-like"/>
</dbReference>
<dbReference type="EMBL" id="AEUN01000333">
    <property type="protein sequence ID" value="EHJ08331.1"/>
    <property type="molecule type" value="Genomic_DNA"/>
</dbReference>
<evidence type="ECO:0000256" key="1">
    <source>
        <dbReference type="ARBA" id="ARBA00007789"/>
    </source>
</evidence>
<dbReference type="SUPFAM" id="SSF51679">
    <property type="entry name" value="Bacterial luciferase-like"/>
    <property type="match status" value="1"/>
</dbReference>
<accession>G5JHJ8</accession>
<sequence length="333" mass="36916">MVKLSVLDYTVIDEGKDAESALQDSLNVARLADKLGYSRIWFTEHHNVPAFACGSPELMMMQTLSQTTHIRVGSGGVMLPHYRPYKVAEQFRMLEALHPNRVDLGIGNNPGTAVVRRALDGEHPQYADYHQSIEQLRQYLTASGPATTNTAIAQPEIKHTPEMWLLSGSTTSATFAATQGMGLAVATFLLPDEDKIMAAQQNVALYRQQFQKTALNMQPSVAITAFVVVADSDEEVAQLQHALDVWLLGKDNFAEFKRFPSFDTAQHYQLTARDKEMIANSRARIIAGTKDEVATKLDQFVAHFDADEVIVAPLIPGVKARMRTLELLADIYL</sequence>
<evidence type="ECO:0000313" key="3">
    <source>
        <dbReference type="EMBL" id="EHJ08331.1"/>
    </source>
</evidence>
<dbReference type="PANTHER" id="PTHR30137:SF6">
    <property type="entry name" value="LUCIFERASE-LIKE MONOOXYGENASE"/>
    <property type="match status" value="1"/>
</dbReference>
<organism evidence="3 4">
    <name type="scientific">Staphylococcus simiae CCM 7213 = CCUG 51256</name>
    <dbReference type="NCBI Taxonomy" id="911238"/>
    <lineage>
        <taxon>Bacteria</taxon>
        <taxon>Bacillati</taxon>
        <taxon>Bacillota</taxon>
        <taxon>Bacilli</taxon>
        <taxon>Bacillales</taxon>
        <taxon>Staphylococcaceae</taxon>
        <taxon>Staphylococcus</taxon>
    </lineage>
</organism>
<dbReference type="PANTHER" id="PTHR30137">
    <property type="entry name" value="LUCIFERASE-LIKE MONOOXYGENASE"/>
    <property type="match status" value="1"/>
</dbReference>
<dbReference type="NCBIfam" id="TIGR03558">
    <property type="entry name" value="oxido_grp_1"/>
    <property type="match status" value="1"/>
</dbReference>
<evidence type="ECO:0000259" key="2">
    <source>
        <dbReference type="Pfam" id="PF00296"/>
    </source>
</evidence>
<name>G5JHJ8_9STAP</name>
<protein>
    <submittedName>
        <fullName evidence="3">Luciferase family protein</fullName>
    </submittedName>
</protein>
<evidence type="ECO:0000313" key="4">
    <source>
        <dbReference type="Proteomes" id="UP000005413"/>
    </source>
</evidence>
<keyword evidence="4" id="KW-1185">Reference proteome</keyword>
<dbReference type="RefSeq" id="WP_002462826.1">
    <property type="nucleotide sequence ID" value="NZ_AEUN01000333.1"/>
</dbReference>
<gene>
    <name evidence="3" type="ORF">SS7213T_04651</name>
</gene>
<dbReference type="Pfam" id="PF00296">
    <property type="entry name" value="Bac_luciferase"/>
    <property type="match status" value="1"/>
</dbReference>